<accession>A0A5A9ZSH0</accession>
<evidence type="ECO:0000256" key="4">
    <source>
        <dbReference type="ARBA" id="ARBA00023136"/>
    </source>
</evidence>
<protein>
    <submittedName>
        <fullName evidence="7">RDD family protein</fullName>
    </submittedName>
</protein>
<evidence type="ECO:0000313" key="8">
    <source>
        <dbReference type="Proteomes" id="UP000325291"/>
    </source>
</evidence>
<dbReference type="RefSeq" id="WP_111363997.1">
    <property type="nucleotide sequence ID" value="NZ_JASHJG010000039.1"/>
</dbReference>
<feature type="transmembrane region" description="Helical" evidence="5">
    <location>
        <begin position="40"/>
        <end position="66"/>
    </location>
</feature>
<evidence type="ECO:0000256" key="1">
    <source>
        <dbReference type="ARBA" id="ARBA00004141"/>
    </source>
</evidence>
<feature type="transmembrane region" description="Helical" evidence="5">
    <location>
        <begin position="111"/>
        <end position="132"/>
    </location>
</feature>
<keyword evidence="8" id="KW-1185">Reference proteome</keyword>
<evidence type="ECO:0000256" key="5">
    <source>
        <dbReference type="SAM" id="Phobius"/>
    </source>
</evidence>
<organism evidence="7 8">
    <name type="scientific">Aquicoccus porphyridii</name>
    <dbReference type="NCBI Taxonomy" id="1852029"/>
    <lineage>
        <taxon>Bacteria</taxon>
        <taxon>Pseudomonadati</taxon>
        <taxon>Pseudomonadota</taxon>
        <taxon>Alphaproteobacteria</taxon>
        <taxon>Rhodobacterales</taxon>
        <taxon>Paracoccaceae</taxon>
        <taxon>Aquicoccus</taxon>
    </lineage>
</organism>
<keyword evidence="4 5" id="KW-0472">Membrane</keyword>
<proteinExistence type="predicted"/>
<evidence type="ECO:0000256" key="2">
    <source>
        <dbReference type="ARBA" id="ARBA00022692"/>
    </source>
</evidence>
<evidence type="ECO:0000313" key="7">
    <source>
        <dbReference type="EMBL" id="KAA0920140.1"/>
    </source>
</evidence>
<evidence type="ECO:0000256" key="3">
    <source>
        <dbReference type="ARBA" id="ARBA00022989"/>
    </source>
</evidence>
<dbReference type="GO" id="GO:0016020">
    <property type="term" value="C:membrane"/>
    <property type="evidence" value="ECO:0007669"/>
    <property type="project" value="UniProtKB-SubCell"/>
</dbReference>
<dbReference type="Pfam" id="PF06271">
    <property type="entry name" value="RDD"/>
    <property type="match status" value="1"/>
</dbReference>
<dbReference type="InterPro" id="IPR010432">
    <property type="entry name" value="RDD"/>
</dbReference>
<sequence length="155" mass="17524">MSDHIPNPPPDWHLPDPQFQPEFYADVPLKRLIAFFVDTLLILALTAIVALLSLGLALILFVPLWWLLNFAYRWVTITQGSATPGMRLVALELRDHRGRPLDQVLAFQHTLGFMLSITFFPLQVISVALMLTDTRKQGLTDKMLGTVALNRRAGY</sequence>
<name>A0A5A9ZSH0_9RHOB</name>
<reference evidence="7 8" key="1">
    <citation type="submission" date="2019-07" db="EMBL/GenBank/DDBJ databases">
        <title>Aquicoccus porphyridii gen. nov., sp. nov., isolated from a small marine red alga, Porphyridium marinum.</title>
        <authorList>
            <person name="Liu L."/>
        </authorList>
    </citation>
    <scope>NUCLEOTIDE SEQUENCE [LARGE SCALE GENOMIC DNA]</scope>
    <source>
        <strain evidence="7 8">L1 8-17</strain>
    </source>
</reference>
<comment type="caution">
    <text evidence="7">The sequence shown here is derived from an EMBL/GenBank/DDBJ whole genome shotgun (WGS) entry which is preliminary data.</text>
</comment>
<comment type="subcellular location">
    <subcellularLocation>
        <location evidence="1">Membrane</location>
        <topology evidence="1">Multi-pass membrane protein</topology>
    </subcellularLocation>
</comment>
<dbReference type="AlphaFoldDB" id="A0A5A9ZSH0"/>
<dbReference type="Proteomes" id="UP000325291">
    <property type="component" value="Unassembled WGS sequence"/>
</dbReference>
<gene>
    <name evidence="7" type="ORF">FLO80_03190</name>
</gene>
<dbReference type="EMBL" id="VINQ01000002">
    <property type="protein sequence ID" value="KAA0920140.1"/>
    <property type="molecule type" value="Genomic_DNA"/>
</dbReference>
<evidence type="ECO:0000259" key="6">
    <source>
        <dbReference type="Pfam" id="PF06271"/>
    </source>
</evidence>
<feature type="domain" description="RDD" evidence="6">
    <location>
        <begin position="29"/>
        <end position="144"/>
    </location>
</feature>
<keyword evidence="3 5" id="KW-1133">Transmembrane helix</keyword>
<keyword evidence="2 5" id="KW-0812">Transmembrane</keyword>